<dbReference type="Gene3D" id="3.40.50.1820">
    <property type="entry name" value="alpha/beta hydrolase"/>
    <property type="match status" value="1"/>
</dbReference>
<dbReference type="PROSITE" id="PS00122">
    <property type="entry name" value="CARBOXYLESTERASE_B_1"/>
    <property type="match status" value="1"/>
</dbReference>
<dbReference type="EMBL" id="KN840667">
    <property type="protein sequence ID" value="KIP02556.1"/>
    <property type="molecule type" value="Genomic_DNA"/>
</dbReference>
<dbReference type="Proteomes" id="UP000053257">
    <property type="component" value="Unassembled WGS sequence"/>
</dbReference>
<organism evidence="5 6">
    <name type="scientific">Phlebiopsis gigantea (strain 11061_1 CR5-6)</name>
    <name type="common">White-rot fungus</name>
    <name type="synonym">Peniophora gigantea</name>
    <dbReference type="NCBI Taxonomy" id="745531"/>
    <lineage>
        <taxon>Eukaryota</taxon>
        <taxon>Fungi</taxon>
        <taxon>Dikarya</taxon>
        <taxon>Basidiomycota</taxon>
        <taxon>Agaricomycotina</taxon>
        <taxon>Agaricomycetes</taxon>
        <taxon>Polyporales</taxon>
        <taxon>Phanerochaetaceae</taxon>
        <taxon>Phlebiopsis</taxon>
    </lineage>
</organism>
<dbReference type="InterPro" id="IPR050309">
    <property type="entry name" value="Type-B_Carboxylest/Lipase"/>
</dbReference>
<dbReference type="InterPro" id="IPR029058">
    <property type="entry name" value="AB_hydrolase_fold"/>
</dbReference>
<comment type="similarity">
    <text evidence="1 3">Belongs to the type-B carboxylesterase/lipase family.</text>
</comment>
<dbReference type="SUPFAM" id="SSF53474">
    <property type="entry name" value="alpha/beta-Hydrolases"/>
    <property type="match status" value="1"/>
</dbReference>
<dbReference type="STRING" id="745531.A0A0C3RRA0"/>
<evidence type="ECO:0000256" key="2">
    <source>
        <dbReference type="ARBA" id="ARBA00022801"/>
    </source>
</evidence>
<dbReference type="HOGENOM" id="CLU_006586_10_7_1"/>
<accession>A0A0C3RRA0</accession>
<feature type="domain" description="Carboxylesterase type B" evidence="4">
    <location>
        <begin position="2"/>
        <end position="505"/>
    </location>
</feature>
<evidence type="ECO:0000256" key="1">
    <source>
        <dbReference type="ARBA" id="ARBA00005964"/>
    </source>
</evidence>
<dbReference type="AlphaFoldDB" id="A0A0C3RRA0"/>
<dbReference type="PANTHER" id="PTHR11559">
    <property type="entry name" value="CARBOXYLESTERASE"/>
    <property type="match status" value="1"/>
</dbReference>
<proteinExistence type="inferred from homology"/>
<feature type="non-terminal residue" evidence="5">
    <location>
        <position position="1"/>
    </location>
</feature>
<sequence>GPVVNLGYAAFAGNTTTPTGEVDGPVTFFGGIPYAQPPIGDLRFRAPQQLDESVQNGGHVPVTDARNWGPPCIPEPTQVGIGSEDCLLLNVWKPTDASEGDRLPVVVYIYNTQAFPLYDWVNQSNPKIVAVSLGYRLNVFGFLSGKELQADGDANAGLLDQRAAIEWVQRHISRFGGDPETITIDGESAGGASVVMQVVAYGGAKPVPFQRAIAQSIGYGPTATAEEAEEMFQNVTKVVGCPSSGSDAMPCMRNASLGAIVSAVNQANLGRVAPVVDGKFLPDLPSVLIEQGKFAAVDFVGGHCTNDGRTFVGGSPSDFVTDDDITTRVSPLSIAAPQSEDLRQRALQVYPAPNATGSPFATQYDRASTMAGDILFTCQDWWLATKLLEKGATNYLFRAQWTYLRPPIRFNAPDPVLLKTTPYEGTMHTSDLYFLMDARSGSPNAGYTFRPFNQTEALLSREAIGFWTSFVSSGDPSAHRLSSSIPWTRFTNSTPARMVLTQNTTTTAGGTASAVELIARDEMERCRFWMALNATAQI</sequence>
<name>A0A0C3RRA0_PHLG1</name>
<keyword evidence="2 3" id="KW-0378">Hydrolase</keyword>
<dbReference type="ESTHER" id="phlgi-a0a0c3rra0">
    <property type="family name" value="Fungal_carboxylesterase_lipase"/>
</dbReference>
<evidence type="ECO:0000313" key="5">
    <source>
        <dbReference type="EMBL" id="KIP02556.1"/>
    </source>
</evidence>
<dbReference type="InterPro" id="IPR002018">
    <property type="entry name" value="CarbesteraseB"/>
</dbReference>
<protein>
    <recommendedName>
        <fullName evidence="3">Carboxylic ester hydrolase</fullName>
        <ecNumber evidence="3">3.1.1.-</ecNumber>
    </recommendedName>
</protein>
<gene>
    <name evidence="5" type="ORF">PHLGIDRAFT_44347</name>
</gene>
<dbReference type="OrthoDB" id="408631at2759"/>
<evidence type="ECO:0000313" key="6">
    <source>
        <dbReference type="Proteomes" id="UP000053257"/>
    </source>
</evidence>
<keyword evidence="6" id="KW-1185">Reference proteome</keyword>
<evidence type="ECO:0000259" key="4">
    <source>
        <dbReference type="Pfam" id="PF00135"/>
    </source>
</evidence>
<dbReference type="InterPro" id="IPR019826">
    <property type="entry name" value="Carboxylesterase_B_AS"/>
</dbReference>
<evidence type="ECO:0000256" key="3">
    <source>
        <dbReference type="RuleBase" id="RU361235"/>
    </source>
</evidence>
<dbReference type="EC" id="3.1.1.-" evidence="3"/>
<dbReference type="GO" id="GO:0016787">
    <property type="term" value="F:hydrolase activity"/>
    <property type="evidence" value="ECO:0007669"/>
    <property type="project" value="UniProtKB-KW"/>
</dbReference>
<reference evidence="5 6" key="1">
    <citation type="journal article" date="2014" name="PLoS Genet.">
        <title>Analysis of the Phlebiopsis gigantea genome, transcriptome and secretome provides insight into its pioneer colonization strategies of wood.</title>
        <authorList>
            <person name="Hori C."/>
            <person name="Ishida T."/>
            <person name="Igarashi K."/>
            <person name="Samejima M."/>
            <person name="Suzuki H."/>
            <person name="Master E."/>
            <person name="Ferreira P."/>
            <person name="Ruiz-Duenas F.J."/>
            <person name="Held B."/>
            <person name="Canessa P."/>
            <person name="Larrondo L.F."/>
            <person name="Schmoll M."/>
            <person name="Druzhinina I.S."/>
            <person name="Kubicek C.P."/>
            <person name="Gaskell J.A."/>
            <person name="Kersten P."/>
            <person name="St John F."/>
            <person name="Glasner J."/>
            <person name="Sabat G."/>
            <person name="Splinter BonDurant S."/>
            <person name="Syed K."/>
            <person name="Yadav J."/>
            <person name="Mgbeahuruike A.C."/>
            <person name="Kovalchuk A."/>
            <person name="Asiegbu F.O."/>
            <person name="Lackner G."/>
            <person name="Hoffmeister D."/>
            <person name="Rencoret J."/>
            <person name="Gutierrez A."/>
            <person name="Sun H."/>
            <person name="Lindquist E."/>
            <person name="Barry K."/>
            <person name="Riley R."/>
            <person name="Grigoriev I.V."/>
            <person name="Henrissat B."/>
            <person name="Kues U."/>
            <person name="Berka R.M."/>
            <person name="Martinez A.T."/>
            <person name="Covert S.F."/>
            <person name="Blanchette R.A."/>
            <person name="Cullen D."/>
        </authorList>
    </citation>
    <scope>NUCLEOTIDE SEQUENCE [LARGE SCALE GENOMIC DNA]</scope>
    <source>
        <strain evidence="5 6">11061_1 CR5-6</strain>
    </source>
</reference>
<feature type="non-terminal residue" evidence="5">
    <location>
        <position position="538"/>
    </location>
</feature>
<dbReference type="Pfam" id="PF00135">
    <property type="entry name" value="COesterase"/>
    <property type="match status" value="1"/>
</dbReference>